<proteinExistence type="predicted"/>
<evidence type="ECO:0000313" key="1">
    <source>
        <dbReference type="EMBL" id="GAA2647185.1"/>
    </source>
</evidence>
<keyword evidence="2" id="KW-1185">Reference proteome</keyword>
<evidence type="ECO:0000313" key="2">
    <source>
        <dbReference type="Proteomes" id="UP001501666"/>
    </source>
</evidence>
<dbReference type="EMBL" id="BAAATE010000002">
    <property type="protein sequence ID" value="GAA2647185.1"/>
    <property type="molecule type" value="Genomic_DNA"/>
</dbReference>
<reference evidence="2" key="1">
    <citation type="journal article" date="2019" name="Int. J. Syst. Evol. Microbiol.">
        <title>The Global Catalogue of Microorganisms (GCM) 10K type strain sequencing project: providing services to taxonomists for standard genome sequencing and annotation.</title>
        <authorList>
            <consortium name="The Broad Institute Genomics Platform"/>
            <consortium name="The Broad Institute Genome Sequencing Center for Infectious Disease"/>
            <person name="Wu L."/>
            <person name="Ma J."/>
        </authorList>
    </citation>
    <scope>NUCLEOTIDE SEQUENCE [LARGE SCALE GENOMIC DNA]</scope>
    <source>
        <strain evidence="2">JCM 6835</strain>
    </source>
</reference>
<sequence>MGSVGVEQFTIRAGNFMGVGGVMTDMRDHAQSDRFRDLPERPDPATWRSSLDEEPLPQVIAEPAEVGDPGLRPWAAPELDVARHVSDAIVRRRASRD</sequence>
<name>A0ABP6DLP2_9ACTN</name>
<protein>
    <submittedName>
        <fullName evidence="1">Uncharacterized protein</fullName>
    </submittedName>
</protein>
<dbReference type="Proteomes" id="UP001501666">
    <property type="component" value="Unassembled WGS sequence"/>
</dbReference>
<gene>
    <name evidence="1" type="ORF">GCM10010412_010500</name>
</gene>
<accession>A0ABP6DLP2</accession>
<comment type="caution">
    <text evidence="1">The sequence shown here is derived from an EMBL/GenBank/DDBJ whole genome shotgun (WGS) entry which is preliminary data.</text>
</comment>
<organism evidence="1 2">
    <name type="scientific">Nonomuraea recticatena</name>
    <dbReference type="NCBI Taxonomy" id="46178"/>
    <lineage>
        <taxon>Bacteria</taxon>
        <taxon>Bacillati</taxon>
        <taxon>Actinomycetota</taxon>
        <taxon>Actinomycetes</taxon>
        <taxon>Streptosporangiales</taxon>
        <taxon>Streptosporangiaceae</taxon>
        <taxon>Nonomuraea</taxon>
    </lineage>
</organism>